<dbReference type="InterPro" id="IPR011330">
    <property type="entry name" value="Glyco_hydro/deAcase_b/a-brl"/>
</dbReference>
<dbReference type="Gene3D" id="3.20.20.370">
    <property type="entry name" value="Glycoside hydrolase/deacetylase"/>
    <property type="match status" value="1"/>
</dbReference>
<evidence type="ECO:0000313" key="6">
    <source>
        <dbReference type="EMBL" id="MBW7477083.1"/>
    </source>
</evidence>
<organism evidence="6 7">
    <name type="scientific">Paenibacillus oenotherae</name>
    <dbReference type="NCBI Taxonomy" id="1435645"/>
    <lineage>
        <taxon>Bacteria</taxon>
        <taxon>Bacillati</taxon>
        <taxon>Bacillota</taxon>
        <taxon>Bacilli</taxon>
        <taxon>Bacillales</taxon>
        <taxon>Paenibacillaceae</taxon>
        <taxon>Paenibacillus</taxon>
    </lineage>
</organism>
<name>A0ABS7DD46_9BACL</name>
<keyword evidence="3" id="KW-0378">Hydrolase</keyword>
<gene>
    <name evidence="6" type="ORF">K0T92_20400</name>
</gene>
<accession>A0ABS7DD46</accession>
<dbReference type="CDD" id="cd10802">
    <property type="entry name" value="YdjC_TTHB029_like"/>
    <property type="match status" value="1"/>
</dbReference>
<comment type="caution">
    <text evidence="6">The sequence shown here is derived from an EMBL/GenBank/DDBJ whole genome shotgun (WGS) entry which is preliminary data.</text>
</comment>
<dbReference type="RefSeq" id="WP_219874338.1">
    <property type="nucleotide sequence ID" value="NZ_JAHZIJ010000020.1"/>
</dbReference>
<protein>
    <submittedName>
        <fullName evidence="6">Polysaccharide deacetylase family protein</fullName>
    </submittedName>
</protein>
<evidence type="ECO:0000256" key="1">
    <source>
        <dbReference type="ARBA" id="ARBA00001946"/>
    </source>
</evidence>
<dbReference type="EMBL" id="JAHZIJ010000020">
    <property type="protein sequence ID" value="MBW7477083.1"/>
    <property type="molecule type" value="Genomic_DNA"/>
</dbReference>
<dbReference type="SUPFAM" id="SSF88713">
    <property type="entry name" value="Glycoside hydrolase/deacetylase"/>
    <property type="match status" value="1"/>
</dbReference>
<sequence>MLENPGLRSQDRYIIIQADDYGISPHANEGIQDMFLSRSITSASIMMPCSWAAEAAAFCKRNAHVNAGIHLTLCSSGDAGYRPVFQGHRAGSVMNRNGFLPREMYTIERYADAMEVKAELDAQIQSAIALGVDPTHLDTHAGCLMGFAVGRDFLELAFELCEQYGLPFNLPRRIVSQPFFSKEQRHLFQQRIAEADRRGIMLIDHIIALPYELEDGEEYGRFKVRMEQEIRATEPGITQILLHPALFSAHARAATPHAEKREWEHRLFSDPQIKELFDQENIRLLSWRELRDAQRSMKGI</sequence>
<evidence type="ECO:0000256" key="5">
    <source>
        <dbReference type="ARBA" id="ARBA00023277"/>
    </source>
</evidence>
<dbReference type="Pfam" id="PF04794">
    <property type="entry name" value="YdjC"/>
    <property type="match status" value="1"/>
</dbReference>
<reference evidence="6 7" key="1">
    <citation type="submission" date="2021-07" db="EMBL/GenBank/DDBJ databases">
        <title>Paenibacillus radiodurans sp. nov., isolated from the southeastern edge of Tengger Desert.</title>
        <authorList>
            <person name="Zhang G."/>
        </authorList>
    </citation>
    <scope>NUCLEOTIDE SEQUENCE [LARGE SCALE GENOMIC DNA]</scope>
    <source>
        <strain evidence="6 7">DT7-4</strain>
    </source>
</reference>
<evidence type="ECO:0000256" key="2">
    <source>
        <dbReference type="ARBA" id="ARBA00022723"/>
    </source>
</evidence>
<evidence type="ECO:0000256" key="4">
    <source>
        <dbReference type="ARBA" id="ARBA00022842"/>
    </source>
</evidence>
<evidence type="ECO:0000313" key="7">
    <source>
        <dbReference type="Proteomes" id="UP000812277"/>
    </source>
</evidence>
<keyword evidence="5" id="KW-0119">Carbohydrate metabolism</keyword>
<keyword evidence="7" id="KW-1185">Reference proteome</keyword>
<dbReference type="Proteomes" id="UP000812277">
    <property type="component" value="Unassembled WGS sequence"/>
</dbReference>
<keyword evidence="2" id="KW-0479">Metal-binding</keyword>
<dbReference type="PANTHER" id="PTHR31609:SF1">
    <property type="entry name" value="CARBOHYDRATE DEACETYLASE"/>
    <property type="match status" value="1"/>
</dbReference>
<keyword evidence="4" id="KW-0460">Magnesium</keyword>
<dbReference type="InterPro" id="IPR006879">
    <property type="entry name" value="YdjC-like"/>
</dbReference>
<evidence type="ECO:0000256" key="3">
    <source>
        <dbReference type="ARBA" id="ARBA00022801"/>
    </source>
</evidence>
<dbReference type="PANTHER" id="PTHR31609">
    <property type="entry name" value="YDJC DEACETYLASE FAMILY MEMBER"/>
    <property type="match status" value="1"/>
</dbReference>
<comment type="cofactor">
    <cofactor evidence="1">
        <name>Mg(2+)</name>
        <dbReference type="ChEBI" id="CHEBI:18420"/>
    </cofactor>
</comment>
<proteinExistence type="predicted"/>